<dbReference type="GO" id="GO:0003735">
    <property type="term" value="F:structural constituent of ribosome"/>
    <property type="evidence" value="ECO:0007669"/>
    <property type="project" value="InterPro"/>
</dbReference>
<reference evidence="12 13" key="2">
    <citation type="submission" date="2018-04" db="EMBL/GenBank/DDBJ databases">
        <title>OglaRS2 (Oryza glaberrima Reference Sequence Version 2).</title>
        <authorList>
            <person name="Zhang J."/>
            <person name="Kudrna D."/>
            <person name="Lee S."/>
            <person name="Talag J."/>
            <person name="Rajasekar S."/>
            <person name="Wing R.A."/>
        </authorList>
    </citation>
    <scope>NUCLEOTIDE SEQUENCE [LARGE SCALE GENOMIC DNA]</scope>
    <source>
        <strain evidence="12 13">cv. IRGC 96717</strain>
    </source>
</reference>
<evidence type="ECO:0000256" key="6">
    <source>
        <dbReference type="ARBA" id="ARBA00022980"/>
    </source>
</evidence>
<dbReference type="InterPro" id="IPR018280">
    <property type="entry name" value="Ribosomal_uS3_CS"/>
</dbReference>
<keyword evidence="7 10" id="KW-0687">Ribonucleoprotein</keyword>
<evidence type="ECO:0000256" key="8">
    <source>
        <dbReference type="ARBA" id="ARBA00035154"/>
    </source>
</evidence>
<dbReference type="GO" id="GO:0009507">
    <property type="term" value="C:chloroplast"/>
    <property type="evidence" value="ECO:0007669"/>
    <property type="project" value="UniProtKB-SubCell"/>
</dbReference>
<dbReference type="HOGENOM" id="CLU_058591_0_2_1"/>
<evidence type="ECO:0000259" key="11">
    <source>
        <dbReference type="Pfam" id="PF00189"/>
    </source>
</evidence>
<organism evidence="12 13">
    <name type="scientific">Oryza glaberrima</name>
    <name type="common">African rice</name>
    <dbReference type="NCBI Taxonomy" id="4538"/>
    <lineage>
        <taxon>Eukaryota</taxon>
        <taxon>Viridiplantae</taxon>
        <taxon>Streptophyta</taxon>
        <taxon>Embryophyta</taxon>
        <taxon>Tracheophyta</taxon>
        <taxon>Spermatophyta</taxon>
        <taxon>Magnoliopsida</taxon>
        <taxon>Liliopsida</taxon>
        <taxon>Poales</taxon>
        <taxon>Poaceae</taxon>
        <taxon>BOP clade</taxon>
        <taxon>Oryzoideae</taxon>
        <taxon>Oryzeae</taxon>
        <taxon>Oryzinae</taxon>
        <taxon>Oryza</taxon>
    </lineage>
</organism>
<evidence type="ECO:0000256" key="3">
    <source>
        <dbReference type="ARBA" id="ARBA00011458"/>
    </source>
</evidence>
<evidence type="ECO:0000256" key="5">
    <source>
        <dbReference type="ARBA" id="ARBA00022640"/>
    </source>
</evidence>
<dbReference type="InterPro" id="IPR009019">
    <property type="entry name" value="KH_sf_prok-type"/>
</dbReference>
<evidence type="ECO:0000256" key="4">
    <source>
        <dbReference type="ARBA" id="ARBA00022528"/>
    </source>
</evidence>
<comment type="similarity">
    <text evidence="2 10">Belongs to the universal ribosomal protein uS3 family.</text>
</comment>
<dbReference type="AlphaFoldDB" id="I1Q5Q4"/>
<dbReference type="GO" id="GO:0006412">
    <property type="term" value="P:translation"/>
    <property type="evidence" value="ECO:0007669"/>
    <property type="project" value="InterPro"/>
</dbReference>
<dbReference type="NCBIfam" id="TIGR01009">
    <property type="entry name" value="rpsC_bact"/>
    <property type="match status" value="1"/>
</dbReference>
<keyword evidence="4" id="KW-0150">Chloroplast</keyword>
<comment type="subcellular location">
    <subcellularLocation>
        <location evidence="1">Plastid</location>
        <location evidence="1">Chloroplast</location>
    </subcellularLocation>
</comment>
<dbReference type="PANTHER" id="PTHR11760:SF42">
    <property type="entry name" value="SMALL RIBOSOMAL SUBUNIT PROTEIN US3C"/>
    <property type="match status" value="1"/>
</dbReference>
<keyword evidence="5" id="KW-0934">Plastid</keyword>
<reference evidence="12" key="1">
    <citation type="submission" date="2015-06" db="UniProtKB">
        <authorList>
            <consortium name="EnsemblPlants"/>
        </authorList>
    </citation>
    <scope>IDENTIFICATION</scope>
</reference>
<dbReference type="SUPFAM" id="SSF54814">
    <property type="entry name" value="Prokaryotic type KH domain (KH-domain type II)"/>
    <property type="match status" value="1"/>
</dbReference>
<dbReference type="Gramene" id="ORGLA06G0246700.1">
    <property type="protein sequence ID" value="ORGLA06G0246700.1"/>
    <property type="gene ID" value="ORGLA06G0246700"/>
</dbReference>
<dbReference type="HAMAP" id="MF_01309_B">
    <property type="entry name" value="Ribosomal_uS3_B"/>
    <property type="match status" value="1"/>
</dbReference>
<evidence type="ECO:0000313" key="13">
    <source>
        <dbReference type="Proteomes" id="UP000007306"/>
    </source>
</evidence>
<dbReference type="Gene3D" id="3.30.1140.32">
    <property type="entry name" value="Ribosomal protein S3, C-terminal domain"/>
    <property type="match status" value="1"/>
</dbReference>
<dbReference type="EnsemblPlants" id="ORGLA06G0246700.1">
    <property type="protein sequence ID" value="ORGLA06G0246700.1"/>
    <property type="gene ID" value="ORGLA06G0246700"/>
</dbReference>
<evidence type="ECO:0000256" key="1">
    <source>
        <dbReference type="ARBA" id="ARBA00004229"/>
    </source>
</evidence>
<dbReference type="InterPro" id="IPR036419">
    <property type="entry name" value="Ribosomal_S3_C_sf"/>
</dbReference>
<dbReference type="Gene3D" id="3.30.300.20">
    <property type="match status" value="1"/>
</dbReference>
<dbReference type="PROSITE" id="PS00548">
    <property type="entry name" value="RIBOSOMAL_S3"/>
    <property type="match status" value="1"/>
</dbReference>
<dbReference type="Pfam" id="PF00189">
    <property type="entry name" value="Ribosomal_S3_C"/>
    <property type="match status" value="1"/>
</dbReference>
<dbReference type="GO" id="GO:0022627">
    <property type="term" value="C:cytosolic small ribosomal subunit"/>
    <property type="evidence" value="ECO:0007669"/>
    <property type="project" value="TreeGrafter"/>
</dbReference>
<dbReference type="InterPro" id="IPR005704">
    <property type="entry name" value="Ribosomal_uS3_bac-typ"/>
</dbReference>
<keyword evidence="13" id="KW-1185">Reference proteome</keyword>
<name>I1Q5Q4_ORYGL</name>
<sequence length="240" mass="27679">MGQKINPLGFRLGTTQNHHSFWFAQPKNYSEGLQEDKKIRNCIKNYIQKNRKKGSNRKIEADSSFEVITHNKKMDSGSSSEVITHIEIQKEIDTIHVIIHIGFPNLLKKKGAIEELEKDLQKEVNSVNQRLNIGIEKVKEPYRQPNILAEYIAFQLKNRVSFRKAMKKAIELTKKTDIKGVKVKIAGRLAGKEIARAECIKKGRLPLQTIRAKIDYCCYPIRTIYGVLGVKNLDIRRRRI</sequence>
<dbReference type="STRING" id="4538.I1Q5Q4"/>
<keyword evidence="6 10" id="KW-0689">Ribosomal protein</keyword>
<accession>I1Q5Q4</accession>
<feature type="domain" description="Small ribosomal subunit protein uS3 C-terminal" evidence="11">
    <location>
        <begin position="152"/>
        <end position="231"/>
    </location>
</feature>
<proteinExistence type="inferred from homology"/>
<dbReference type="FunFam" id="3.30.300.20:FF:000008">
    <property type="entry name" value="30S ribosomal protein S3, chloroplastic"/>
    <property type="match status" value="1"/>
</dbReference>
<dbReference type="SUPFAM" id="SSF54821">
    <property type="entry name" value="Ribosomal protein S3 C-terminal domain"/>
    <property type="match status" value="1"/>
</dbReference>
<dbReference type="FunFam" id="3.30.1140.32:FF:000003">
    <property type="entry name" value="30S ribosomal protein S3, chloroplastic"/>
    <property type="match status" value="1"/>
</dbReference>
<dbReference type="InterPro" id="IPR015946">
    <property type="entry name" value="KH_dom-like_a/b"/>
</dbReference>
<evidence type="ECO:0000256" key="7">
    <source>
        <dbReference type="ARBA" id="ARBA00023274"/>
    </source>
</evidence>
<evidence type="ECO:0000256" key="9">
    <source>
        <dbReference type="ARBA" id="ARBA00035473"/>
    </source>
</evidence>
<dbReference type="InterPro" id="IPR001351">
    <property type="entry name" value="Ribosomal_uS3_C"/>
</dbReference>
<protein>
    <recommendedName>
        <fullName evidence="8">Small ribosomal subunit protein uS3c</fullName>
    </recommendedName>
    <alternativeName>
        <fullName evidence="9">30S ribosomal protein S3, chloroplastic</fullName>
    </alternativeName>
</protein>
<dbReference type="eggNOG" id="ENOG502SHG6">
    <property type="taxonomic scope" value="Eukaryota"/>
</dbReference>
<dbReference type="Proteomes" id="UP000007306">
    <property type="component" value="Chromosome 6"/>
</dbReference>
<dbReference type="GO" id="GO:0003723">
    <property type="term" value="F:RNA binding"/>
    <property type="evidence" value="ECO:0007669"/>
    <property type="project" value="InterPro"/>
</dbReference>
<evidence type="ECO:0000313" key="12">
    <source>
        <dbReference type="EnsemblPlants" id="ORGLA06G0246700.1"/>
    </source>
</evidence>
<dbReference type="PANTHER" id="PTHR11760">
    <property type="entry name" value="30S/40S RIBOSOMAL PROTEIN S3"/>
    <property type="match status" value="1"/>
</dbReference>
<comment type="subunit">
    <text evidence="3">Part of the 30S ribosomal subunit.</text>
</comment>
<evidence type="ECO:0000256" key="10">
    <source>
        <dbReference type="RuleBase" id="RU003624"/>
    </source>
</evidence>
<dbReference type="InterPro" id="IPR057258">
    <property type="entry name" value="Ribosomal_uS3"/>
</dbReference>
<dbReference type="CDD" id="cd02412">
    <property type="entry name" value="KH-II_30S_S3"/>
    <property type="match status" value="1"/>
</dbReference>
<evidence type="ECO:0000256" key="2">
    <source>
        <dbReference type="ARBA" id="ARBA00010761"/>
    </source>
</evidence>
<dbReference type="OMA" id="EITRVEW"/>